<proteinExistence type="predicted"/>
<reference evidence="1" key="1">
    <citation type="submission" date="2022-11" db="EMBL/GenBank/DDBJ databases">
        <title>Centuries of genome instability and evolution in soft-shell clam transmissible cancer (bioRxiv).</title>
        <authorList>
            <person name="Hart S.F.M."/>
            <person name="Yonemitsu M.A."/>
            <person name="Giersch R.M."/>
            <person name="Beal B.F."/>
            <person name="Arriagada G."/>
            <person name="Davis B.W."/>
            <person name="Ostrander E.A."/>
            <person name="Goff S.P."/>
            <person name="Metzger M.J."/>
        </authorList>
    </citation>
    <scope>NUCLEOTIDE SEQUENCE</scope>
    <source>
        <strain evidence="1">MELC-2E11</strain>
        <tissue evidence="1">Siphon/mantle</tissue>
    </source>
</reference>
<name>A0ABY7ENG7_MYAAR</name>
<dbReference type="EMBL" id="CP111018">
    <property type="protein sequence ID" value="WAR09934.1"/>
    <property type="molecule type" value="Genomic_DNA"/>
</dbReference>
<accession>A0ABY7ENG7</accession>
<dbReference type="Proteomes" id="UP001164746">
    <property type="component" value="Chromosome 7"/>
</dbReference>
<organism evidence="1 2">
    <name type="scientific">Mya arenaria</name>
    <name type="common">Soft-shell clam</name>
    <dbReference type="NCBI Taxonomy" id="6604"/>
    <lineage>
        <taxon>Eukaryota</taxon>
        <taxon>Metazoa</taxon>
        <taxon>Spiralia</taxon>
        <taxon>Lophotrochozoa</taxon>
        <taxon>Mollusca</taxon>
        <taxon>Bivalvia</taxon>
        <taxon>Autobranchia</taxon>
        <taxon>Heteroconchia</taxon>
        <taxon>Euheterodonta</taxon>
        <taxon>Imparidentia</taxon>
        <taxon>Neoheterodontei</taxon>
        <taxon>Myida</taxon>
        <taxon>Myoidea</taxon>
        <taxon>Myidae</taxon>
        <taxon>Mya</taxon>
    </lineage>
</organism>
<evidence type="ECO:0000313" key="1">
    <source>
        <dbReference type="EMBL" id="WAR09934.1"/>
    </source>
</evidence>
<gene>
    <name evidence="1" type="ORF">MAR_035010</name>
</gene>
<keyword evidence="2" id="KW-1185">Reference proteome</keyword>
<protein>
    <submittedName>
        <fullName evidence="1">Uncharacterized protein</fullName>
    </submittedName>
</protein>
<evidence type="ECO:0000313" key="2">
    <source>
        <dbReference type="Proteomes" id="UP001164746"/>
    </source>
</evidence>
<sequence length="112" mass="12130">MDTDGYGLGTVSEVETNQGRYGLGTVSEVETNQGRYGLGTVSKVETNQGRYGLGTGALKGALRPPKGSSLAKPRCGIVWNPTIIQRGFSGEDLTLRLQVLERCQDWQVRDDP</sequence>